<dbReference type="InterPro" id="IPR036291">
    <property type="entry name" value="NAD(P)-bd_dom_sf"/>
</dbReference>
<gene>
    <name evidence="1" type="ORF">SISSUDRAFT_1034194</name>
</gene>
<evidence type="ECO:0000313" key="1">
    <source>
        <dbReference type="EMBL" id="KZT37309.1"/>
    </source>
</evidence>
<dbReference type="AlphaFoldDB" id="A0A166CCK1"/>
<dbReference type="OrthoDB" id="9975943at2759"/>
<dbReference type="STRING" id="1314776.A0A166CCK1"/>
<dbReference type="Gene3D" id="3.40.50.720">
    <property type="entry name" value="NAD(P)-binding Rossmann-like Domain"/>
    <property type="match status" value="1"/>
</dbReference>
<proteinExistence type="predicted"/>
<sequence>MKLILTGATGVAGLAILRAATHDPQITKITVLSRRPLPPHAAEFSKSKAEVIIHQNFTSYPSELVGKLKDHDAVIWALGASQIGMKEEDYIKMTHDFPMAAVSAFHEAGLGSPEKPFRFVHISGEGADREEKGWALFSKIKGRTEKDLVEYASTRPSLIAQNLRPGYFAPQDWGDIAATRGRLFGLADKLILRWYTALSTNLAVRVEDLGKFAVDVAKGVHGNDDLYRNFQMRGVATGRRSTTSGTNTEL</sequence>
<accession>A0A166CCK1</accession>
<keyword evidence="2" id="KW-1185">Reference proteome</keyword>
<dbReference type="PANTHER" id="PTHR14097:SF8">
    <property type="entry name" value="NAD(P)-BINDING DOMAIN-CONTAINING PROTEIN"/>
    <property type="match status" value="1"/>
</dbReference>
<evidence type="ECO:0000313" key="2">
    <source>
        <dbReference type="Proteomes" id="UP000076798"/>
    </source>
</evidence>
<dbReference type="PANTHER" id="PTHR14097">
    <property type="entry name" value="OXIDOREDUCTASE HTATIP2"/>
    <property type="match status" value="1"/>
</dbReference>
<dbReference type="EMBL" id="KV428086">
    <property type="protein sequence ID" value="KZT37309.1"/>
    <property type="molecule type" value="Genomic_DNA"/>
</dbReference>
<protein>
    <submittedName>
        <fullName evidence="1">Uncharacterized protein</fullName>
    </submittedName>
</protein>
<dbReference type="SUPFAM" id="SSF51735">
    <property type="entry name" value="NAD(P)-binding Rossmann-fold domains"/>
    <property type="match status" value="1"/>
</dbReference>
<name>A0A166CCK1_9AGAM</name>
<reference evidence="1 2" key="1">
    <citation type="journal article" date="2016" name="Mol. Biol. Evol.">
        <title>Comparative Genomics of Early-Diverging Mushroom-Forming Fungi Provides Insights into the Origins of Lignocellulose Decay Capabilities.</title>
        <authorList>
            <person name="Nagy L.G."/>
            <person name="Riley R."/>
            <person name="Tritt A."/>
            <person name="Adam C."/>
            <person name="Daum C."/>
            <person name="Floudas D."/>
            <person name="Sun H."/>
            <person name="Yadav J.S."/>
            <person name="Pangilinan J."/>
            <person name="Larsson K.H."/>
            <person name="Matsuura K."/>
            <person name="Barry K."/>
            <person name="Labutti K."/>
            <person name="Kuo R."/>
            <person name="Ohm R.A."/>
            <person name="Bhattacharya S.S."/>
            <person name="Shirouzu T."/>
            <person name="Yoshinaga Y."/>
            <person name="Martin F.M."/>
            <person name="Grigoriev I.V."/>
            <person name="Hibbett D.S."/>
        </authorList>
    </citation>
    <scope>NUCLEOTIDE SEQUENCE [LARGE SCALE GENOMIC DNA]</scope>
    <source>
        <strain evidence="1 2">HHB10207 ss-3</strain>
    </source>
</reference>
<dbReference type="Proteomes" id="UP000076798">
    <property type="component" value="Unassembled WGS sequence"/>
</dbReference>
<organism evidence="1 2">
    <name type="scientific">Sistotremastrum suecicum HHB10207 ss-3</name>
    <dbReference type="NCBI Taxonomy" id="1314776"/>
    <lineage>
        <taxon>Eukaryota</taxon>
        <taxon>Fungi</taxon>
        <taxon>Dikarya</taxon>
        <taxon>Basidiomycota</taxon>
        <taxon>Agaricomycotina</taxon>
        <taxon>Agaricomycetes</taxon>
        <taxon>Sistotremastrales</taxon>
        <taxon>Sistotremastraceae</taxon>
        <taxon>Sistotremastrum</taxon>
    </lineage>
</organism>